<feature type="binding site" evidence="9">
    <location>
        <begin position="177"/>
        <end position="178"/>
    </location>
    <ligand>
        <name>alpha-D-glucose 1-phosphate</name>
        <dbReference type="ChEBI" id="CHEBI:58601"/>
    </ligand>
</feature>
<sequence>MENILAMLLAGGAGERLYPLTKDIAKPAVPFGGAYRIIDFTLSNCINSDVRRILILTQYKSLELIRHIRHGWNILSPEMGEYIESLPPMKRVHEDWYQGTADAVFQNYHSIEAEGPRQTLILSGDHIYKMNYRDMVDWHRQHNADITIATIQVHPEEAVRFGVTEIEADYRIVGFEEKPQHGHPKRSRFDSSMVSASMGIYVFNTDVLLRALHEDAQDPHSSHDFGKDVLPNYLSRARVIAYDFHDINAKQVRYWRDVGTLDAFYEANMDLVAVTPEFNLYDQGWPIRTRVGQQPPAKFVFAEEGRRMGVAMDSIVSAGCIISGGRVMRSVLSPGVRVNSFCEVEYSILMPNVNIGRNARVRRAIVNTGVTVPESAAIGFDAAADREQGYTVTEAGITVVG</sequence>
<dbReference type="SUPFAM" id="SSF51161">
    <property type="entry name" value="Trimeric LpxA-like enzymes"/>
    <property type="match status" value="1"/>
</dbReference>
<comment type="catalytic activity">
    <reaction evidence="9">
        <text>alpha-D-glucose 1-phosphate + ATP + H(+) = ADP-alpha-D-glucose + diphosphate</text>
        <dbReference type="Rhea" id="RHEA:12120"/>
        <dbReference type="ChEBI" id="CHEBI:15378"/>
        <dbReference type="ChEBI" id="CHEBI:30616"/>
        <dbReference type="ChEBI" id="CHEBI:33019"/>
        <dbReference type="ChEBI" id="CHEBI:57498"/>
        <dbReference type="ChEBI" id="CHEBI:58601"/>
        <dbReference type="EC" id="2.7.7.27"/>
    </reaction>
</comment>
<dbReference type="PANTHER" id="PTHR43523:SF2">
    <property type="entry name" value="GLUCOSE-1-PHOSPHATE ADENYLYLTRANSFERASE"/>
    <property type="match status" value="1"/>
</dbReference>
<name>F2YWW1_9BACT</name>
<dbReference type="NCBIfam" id="NF002023">
    <property type="entry name" value="PRK00844.1"/>
    <property type="match status" value="1"/>
</dbReference>
<dbReference type="GO" id="GO:0005978">
    <property type="term" value="P:glycogen biosynthetic process"/>
    <property type="evidence" value="ECO:0007669"/>
    <property type="project" value="UniProtKB-UniRule"/>
</dbReference>
<gene>
    <name evidence="9" type="primary">glgC</name>
    <name evidence="12" type="ORF">Lip018_ORF010</name>
</gene>
<comment type="similarity">
    <text evidence="1 9">Belongs to the bacterial/plant glucose-1-phosphate adenylyltransferase family.</text>
</comment>
<keyword evidence="4 9" id="KW-0548">Nucleotidyltransferase</keyword>
<evidence type="ECO:0000256" key="7">
    <source>
        <dbReference type="ARBA" id="ARBA00023056"/>
    </source>
</evidence>
<dbReference type="NCBIfam" id="TIGR02091">
    <property type="entry name" value="glgC"/>
    <property type="match status" value="1"/>
</dbReference>
<feature type="site" description="Could play a key role in the communication between the regulatory and the substrate sites" evidence="9">
    <location>
        <position position="58"/>
    </location>
</feature>
<comment type="subunit">
    <text evidence="9">Homotetramer.</text>
</comment>
<feature type="domain" description="Nucleotidyl transferase" evidence="10">
    <location>
        <begin position="6"/>
        <end position="271"/>
    </location>
</feature>
<evidence type="ECO:0000259" key="10">
    <source>
        <dbReference type="Pfam" id="PF00483"/>
    </source>
</evidence>
<comment type="pathway">
    <text evidence="9">Glycan biosynthesis; glycogen biosynthesis.</text>
</comment>
<dbReference type="Gene3D" id="3.90.550.10">
    <property type="entry name" value="Spore Coat Polysaccharide Biosynthesis Protein SpsA, Chain A"/>
    <property type="match status" value="1"/>
</dbReference>
<organism evidence="12">
    <name type="scientific">uncultured Acidobacteriota bacterium</name>
    <dbReference type="NCBI Taxonomy" id="171953"/>
    <lineage>
        <taxon>Bacteria</taxon>
        <taxon>Pseudomonadati</taxon>
        <taxon>Acidobacteriota</taxon>
        <taxon>environmental samples</taxon>
    </lineage>
</organism>
<dbReference type="CDD" id="cd04651">
    <property type="entry name" value="LbH_G1P_AT_C"/>
    <property type="match status" value="1"/>
</dbReference>
<feature type="binding site" evidence="9">
    <location>
        <position position="162"/>
    </location>
    <ligand>
        <name>alpha-D-glucose 1-phosphate</name>
        <dbReference type="ChEBI" id="CHEBI:58601"/>
    </ligand>
</feature>
<keyword evidence="6 9" id="KW-0067">ATP-binding</keyword>
<proteinExistence type="inferred from homology"/>
<dbReference type="InterPro" id="IPR005835">
    <property type="entry name" value="NTP_transferase_dom"/>
</dbReference>
<evidence type="ECO:0000256" key="9">
    <source>
        <dbReference type="HAMAP-Rule" id="MF_00624"/>
    </source>
</evidence>
<dbReference type="InterPro" id="IPR005836">
    <property type="entry name" value="ADP_Glu_pyroP_CS"/>
</dbReference>
<keyword evidence="7 9" id="KW-0320">Glycogen biosynthesis</keyword>
<feature type="binding site" evidence="9">
    <location>
        <position position="97"/>
    </location>
    <ligand>
        <name>alpha-D-glucose 1-phosphate</name>
        <dbReference type="ChEBI" id="CHEBI:58601"/>
    </ligand>
</feature>
<reference evidence="12" key="1">
    <citation type="submission" date="2011-03" db="EMBL/GenBank/DDBJ databases">
        <title>Evidence for a New Lipase Family Identified in the Brazilian Atlantic Forest Soil Metagenome.</title>
        <authorList>
            <person name="Faoro H."/>
            <person name="Glogauer A."/>
            <person name="Souza E.M."/>
            <person name="Rigo L.U."/>
            <person name="Cruz L.M."/>
            <person name="Monteiro R.A."/>
            <person name="Pedrosa F.O."/>
        </authorList>
    </citation>
    <scope>NUCLEOTIDE SEQUENCE</scope>
</reference>
<evidence type="ECO:0000256" key="1">
    <source>
        <dbReference type="ARBA" id="ARBA00010443"/>
    </source>
</evidence>
<dbReference type="HAMAP" id="MF_00624">
    <property type="entry name" value="GlgC"/>
    <property type="match status" value="1"/>
</dbReference>
<dbReference type="InterPro" id="IPR029044">
    <property type="entry name" value="Nucleotide-diphossugar_trans"/>
</dbReference>
<evidence type="ECO:0000256" key="5">
    <source>
        <dbReference type="ARBA" id="ARBA00022741"/>
    </source>
</evidence>
<dbReference type="AlphaFoldDB" id="F2YWW1"/>
<evidence type="ECO:0000256" key="2">
    <source>
        <dbReference type="ARBA" id="ARBA00022600"/>
    </source>
</evidence>
<dbReference type="EMBL" id="JF519823">
    <property type="protein sequence ID" value="AEA09221.1"/>
    <property type="molecule type" value="Genomic_DNA"/>
</dbReference>
<evidence type="ECO:0000259" key="11">
    <source>
        <dbReference type="Pfam" id="PF24894"/>
    </source>
</evidence>
<keyword evidence="5 9" id="KW-0547">Nucleotide-binding</keyword>
<evidence type="ECO:0000256" key="4">
    <source>
        <dbReference type="ARBA" id="ARBA00022695"/>
    </source>
</evidence>
<dbReference type="UniPathway" id="UPA00164"/>
<dbReference type="Pfam" id="PF24894">
    <property type="entry name" value="Hexapep_GlmU"/>
    <property type="match status" value="1"/>
</dbReference>
<dbReference type="PROSITE" id="PS00810">
    <property type="entry name" value="ADP_GLC_PYROPHOSPH_3"/>
    <property type="match status" value="1"/>
</dbReference>
<dbReference type="GO" id="GO:0008878">
    <property type="term" value="F:glucose-1-phosphate adenylyltransferase activity"/>
    <property type="evidence" value="ECO:0007669"/>
    <property type="project" value="UniProtKB-UniRule"/>
</dbReference>
<evidence type="ECO:0000256" key="8">
    <source>
        <dbReference type="ARBA" id="ARBA00023277"/>
    </source>
</evidence>
<feature type="site" description="Could play a key role in the communication between the regulatory and the substrate sites" evidence="9">
    <location>
        <position position="96"/>
    </location>
</feature>
<feature type="domain" description="Glucose-1-phosphate adenylyltransferase/Bifunctional protein GlmU-like C-terminal hexapeptide" evidence="11">
    <location>
        <begin position="295"/>
        <end position="400"/>
    </location>
</feature>
<feature type="binding site" evidence="9">
    <location>
        <position position="197"/>
    </location>
    <ligand>
        <name>alpha-D-glucose 1-phosphate</name>
        <dbReference type="ChEBI" id="CHEBI:58601"/>
    </ligand>
</feature>
<dbReference type="PROSITE" id="PS00809">
    <property type="entry name" value="ADP_GLC_PYROPHOSPH_2"/>
    <property type="match status" value="1"/>
</dbReference>
<dbReference type="InterPro" id="IPR011004">
    <property type="entry name" value="Trimer_LpxA-like_sf"/>
</dbReference>
<dbReference type="Gene3D" id="2.160.10.10">
    <property type="entry name" value="Hexapeptide repeat proteins"/>
    <property type="match status" value="1"/>
</dbReference>
<comment type="function">
    <text evidence="9">Involved in the biosynthesis of ADP-glucose, a building block required for the elongation reactions to produce glycogen. Catalyzes the reaction between ATP and alpha-D-glucose 1-phosphate (G1P) to produce pyrophosphate and ADP-Glc.</text>
</comment>
<dbReference type="InterPro" id="IPR011831">
    <property type="entry name" value="ADP-Glc_PPase"/>
</dbReference>
<evidence type="ECO:0000256" key="3">
    <source>
        <dbReference type="ARBA" id="ARBA00022679"/>
    </source>
</evidence>
<keyword evidence="3 9" id="KW-0808">Transferase</keyword>
<dbReference type="NCBIfam" id="NF001947">
    <property type="entry name" value="PRK00725.1"/>
    <property type="match status" value="1"/>
</dbReference>
<dbReference type="Pfam" id="PF00483">
    <property type="entry name" value="NTP_transferase"/>
    <property type="match status" value="1"/>
</dbReference>
<dbReference type="EC" id="2.7.7.27" evidence="9"/>
<evidence type="ECO:0000313" key="12">
    <source>
        <dbReference type="EMBL" id="AEA09221.1"/>
    </source>
</evidence>
<dbReference type="PANTHER" id="PTHR43523">
    <property type="entry name" value="GLUCOSE-1-PHOSPHATE ADENYLYLTRANSFERASE-RELATED"/>
    <property type="match status" value="1"/>
</dbReference>
<dbReference type="SUPFAM" id="SSF53448">
    <property type="entry name" value="Nucleotide-diphospho-sugar transferases"/>
    <property type="match status" value="1"/>
</dbReference>
<evidence type="ECO:0000256" key="6">
    <source>
        <dbReference type="ARBA" id="ARBA00022840"/>
    </source>
</evidence>
<dbReference type="GO" id="GO:0005524">
    <property type="term" value="F:ATP binding"/>
    <property type="evidence" value="ECO:0007669"/>
    <property type="project" value="UniProtKB-KW"/>
</dbReference>
<accession>F2YWW1</accession>
<dbReference type="InterPro" id="IPR023049">
    <property type="entry name" value="GlgC_bac"/>
</dbReference>
<keyword evidence="2 9" id="KW-0321">Glycogen metabolism</keyword>
<keyword evidence="8 9" id="KW-0119">Carbohydrate metabolism</keyword>
<dbReference type="InterPro" id="IPR056818">
    <property type="entry name" value="GlmU/GlgC-like_hexapep"/>
</dbReference>
<dbReference type="CDD" id="cd02508">
    <property type="entry name" value="ADP_Glucose_PP"/>
    <property type="match status" value="1"/>
</dbReference>
<protein>
    <recommendedName>
        <fullName evidence="9">Glucose-1-phosphate adenylyltransferase</fullName>
        <ecNumber evidence="9">2.7.7.27</ecNumber>
    </recommendedName>
    <alternativeName>
        <fullName evidence="9">ADP-glucose pyrophosphorylase</fullName>
        <shortName evidence="9">ADPGlc PPase</shortName>
    </alternativeName>
    <alternativeName>
        <fullName evidence="9">ADP-glucose synthase</fullName>
    </alternativeName>
</protein>